<evidence type="ECO:0000313" key="2">
    <source>
        <dbReference type="EMBL" id="BCA49292.1"/>
    </source>
</evidence>
<feature type="transmembrane region" description="Helical" evidence="1">
    <location>
        <begin position="59"/>
        <end position="78"/>
    </location>
</feature>
<sequence>MKIYHKFLLYQNKLLKPYVRILLGLVEALTYLASLLLIVGVVYEHGFPLSPGEVQQIQILYKAVWIIFLIDVTLHISLEYRNTKKQYRRLAWILSVLLYLTLVPVIFHRPEEEGAILQVWEFLHGKFYHLILLLILSLLNLSNGLVRLLGRRTNPSLILAVSFMAIILIGTGLLMLPRCTVNGITWVDSLFTATSAVCVTGLVPVDIHHFHHQRTCSHYPAHSDRRTGSDDINQFLRYVLYGKYFHLQSARCP</sequence>
<evidence type="ECO:0000256" key="1">
    <source>
        <dbReference type="SAM" id="Phobius"/>
    </source>
</evidence>
<dbReference type="PANTHER" id="PTHR32024:SF1">
    <property type="entry name" value="KTR SYSTEM POTASSIUM UPTAKE PROTEIN B"/>
    <property type="match status" value="1"/>
</dbReference>
<proteinExistence type="predicted"/>
<keyword evidence="1" id="KW-0472">Membrane</keyword>
<feature type="transmembrane region" description="Helical" evidence="1">
    <location>
        <begin position="183"/>
        <end position="205"/>
    </location>
</feature>
<reference evidence="2 3" key="1">
    <citation type="submission" date="2020-02" db="EMBL/GenBank/DDBJ databases">
        <title>Whole-genome sequencing and comparative analysis of the genomes of Bacteroides thetaiotaomicron and Escherichia coli isolated from a healthy resident in Vietnam.</title>
        <authorList>
            <person name="Mohsin M."/>
            <person name="Tanaka K."/>
            <person name="Kawahara R."/>
            <person name="Kondo S."/>
            <person name="Noguchi H."/>
            <person name="Motooka D."/>
            <person name="Nakamura S."/>
            <person name="Khong D.T."/>
            <person name="Nguyen T.N."/>
            <person name="Tran H.T."/>
            <person name="Yamamoto Y."/>
        </authorList>
    </citation>
    <scope>NUCLEOTIDE SEQUENCE [LARGE SCALE GENOMIC DNA]</scope>
    <source>
        <strain evidence="2 3">F9-2</strain>
    </source>
</reference>
<dbReference type="AlphaFoldDB" id="A0A679HKC2"/>
<dbReference type="EMBL" id="AP022660">
    <property type="protein sequence ID" value="BCA49292.1"/>
    <property type="molecule type" value="Genomic_DNA"/>
</dbReference>
<keyword evidence="1" id="KW-0812">Transmembrane</keyword>
<keyword evidence="1" id="KW-1133">Transmembrane helix</keyword>
<feature type="transmembrane region" description="Helical" evidence="1">
    <location>
        <begin position="157"/>
        <end position="177"/>
    </location>
</feature>
<organism evidence="2 3">
    <name type="scientific">Bacteroides thetaiotaomicron</name>
    <dbReference type="NCBI Taxonomy" id="818"/>
    <lineage>
        <taxon>Bacteria</taxon>
        <taxon>Pseudomonadati</taxon>
        <taxon>Bacteroidota</taxon>
        <taxon>Bacteroidia</taxon>
        <taxon>Bacteroidales</taxon>
        <taxon>Bacteroidaceae</taxon>
        <taxon>Bacteroides</taxon>
    </lineage>
</organism>
<feature type="transmembrane region" description="Helical" evidence="1">
    <location>
        <begin position="127"/>
        <end position="150"/>
    </location>
</feature>
<name>A0A679HKC2_BACT4</name>
<feature type="transmembrane region" description="Helical" evidence="1">
    <location>
        <begin position="21"/>
        <end position="43"/>
    </location>
</feature>
<accession>A0A679HKC2</accession>
<dbReference type="PANTHER" id="PTHR32024">
    <property type="entry name" value="TRK SYSTEM POTASSIUM UPTAKE PROTEIN TRKG-RELATED"/>
    <property type="match status" value="1"/>
</dbReference>
<protein>
    <submittedName>
        <fullName evidence="2">Uncharacterized protein</fullName>
    </submittedName>
</protein>
<evidence type="ECO:0000313" key="3">
    <source>
        <dbReference type="Proteomes" id="UP000500882"/>
    </source>
</evidence>
<gene>
    <name evidence="2" type="ORF">BatF92_12340</name>
</gene>
<dbReference type="Proteomes" id="UP000500882">
    <property type="component" value="Chromosome"/>
</dbReference>
<feature type="transmembrane region" description="Helical" evidence="1">
    <location>
        <begin position="90"/>
        <end position="107"/>
    </location>
</feature>